<proteinExistence type="inferred from homology"/>
<protein>
    <recommendedName>
        <fullName evidence="6">Alpha-methylacyl-CoA racemase</fullName>
    </recommendedName>
</protein>
<reference evidence="4 5" key="1">
    <citation type="submission" date="2018-11" db="EMBL/GenBank/DDBJ databases">
        <authorList>
            <person name="Lopez-Roques C."/>
            <person name="Donnadieu C."/>
            <person name="Bouchez O."/>
            <person name="Klopp C."/>
            <person name="Cabau C."/>
            <person name="Zahm M."/>
        </authorList>
    </citation>
    <scope>NUCLEOTIDE SEQUENCE [LARGE SCALE GENOMIC DNA]</scope>
    <source>
        <strain evidence="4">RS831</strain>
        <tissue evidence="4">Whole body</tissue>
    </source>
</reference>
<organism evidence="4 5">
    <name type="scientific">Oryzias javanicus</name>
    <name type="common">Javanese ricefish</name>
    <name type="synonym">Aplocheilus javanicus</name>
    <dbReference type="NCBI Taxonomy" id="123683"/>
    <lineage>
        <taxon>Eukaryota</taxon>
        <taxon>Metazoa</taxon>
        <taxon>Chordata</taxon>
        <taxon>Craniata</taxon>
        <taxon>Vertebrata</taxon>
        <taxon>Euteleostomi</taxon>
        <taxon>Actinopterygii</taxon>
        <taxon>Neopterygii</taxon>
        <taxon>Teleostei</taxon>
        <taxon>Neoteleostei</taxon>
        <taxon>Acanthomorphata</taxon>
        <taxon>Ovalentaria</taxon>
        <taxon>Atherinomorphae</taxon>
        <taxon>Beloniformes</taxon>
        <taxon>Adrianichthyidae</taxon>
        <taxon>Oryziinae</taxon>
        <taxon>Oryzias</taxon>
    </lineage>
</organism>
<dbReference type="Gene3D" id="3.30.1540.10">
    <property type="entry name" value="formyl-coa transferase, domain 3"/>
    <property type="match status" value="1"/>
</dbReference>
<dbReference type="Gene3D" id="3.40.50.10540">
    <property type="entry name" value="Crotonobetainyl-coa:carnitine coa-transferase, domain 1"/>
    <property type="match status" value="1"/>
</dbReference>
<dbReference type="AlphaFoldDB" id="A0A3S2MSM6"/>
<dbReference type="Pfam" id="PF02515">
    <property type="entry name" value="CoA_transf_3"/>
    <property type="match status" value="1"/>
</dbReference>
<comment type="similarity">
    <text evidence="1">Belongs to the CoA-transferase III family.</text>
</comment>
<keyword evidence="2" id="KW-0413">Isomerase</keyword>
<dbReference type="FunFam" id="3.30.1540.10:FF:000004">
    <property type="entry name" value="Probable alpha-methylacyl-CoA racemase mcr"/>
    <property type="match status" value="1"/>
</dbReference>
<keyword evidence="5" id="KW-1185">Reference proteome</keyword>
<evidence type="ECO:0000313" key="5">
    <source>
        <dbReference type="Proteomes" id="UP000283210"/>
    </source>
</evidence>
<evidence type="ECO:0000256" key="2">
    <source>
        <dbReference type="ARBA" id="ARBA00023235"/>
    </source>
</evidence>
<dbReference type="InterPro" id="IPR044855">
    <property type="entry name" value="CoA-Trfase_III_dom3_sf"/>
</dbReference>
<dbReference type="PANTHER" id="PTHR48228:SF5">
    <property type="entry name" value="ALPHA-METHYLACYL-COA RACEMASE"/>
    <property type="match status" value="1"/>
</dbReference>
<gene>
    <name evidence="4" type="ORF">OJAV_G00121060</name>
</gene>
<evidence type="ECO:0000256" key="3">
    <source>
        <dbReference type="SAM" id="MobiDB-lite"/>
    </source>
</evidence>
<dbReference type="GO" id="GO:0005739">
    <property type="term" value="C:mitochondrion"/>
    <property type="evidence" value="ECO:0007669"/>
    <property type="project" value="TreeGrafter"/>
</dbReference>
<accession>A0A3S2MSM6</accession>
<dbReference type="InterPro" id="IPR023606">
    <property type="entry name" value="CoA-Trfase_III_dom_1_sf"/>
</dbReference>
<dbReference type="PANTHER" id="PTHR48228">
    <property type="entry name" value="SUCCINYL-COA--D-CITRAMALATE COA-TRANSFERASE"/>
    <property type="match status" value="1"/>
</dbReference>
<dbReference type="InterPro" id="IPR050509">
    <property type="entry name" value="CoA-transferase_III"/>
</dbReference>
<dbReference type="Proteomes" id="UP000283210">
    <property type="component" value="Chromosome 12"/>
</dbReference>
<evidence type="ECO:0008006" key="6">
    <source>
        <dbReference type="Google" id="ProtNLM"/>
    </source>
</evidence>
<name>A0A3S2MSM6_ORYJA</name>
<dbReference type="InterPro" id="IPR003673">
    <property type="entry name" value="CoA-Trfase_fam_III"/>
</dbReference>
<evidence type="ECO:0000313" key="4">
    <source>
        <dbReference type="EMBL" id="RVE65933.1"/>
    </source>
</evidence>
<dbReference type="GO" id="GO:0008111">
    <property type="term" value="F:alpha-methylacyl-CoA racemase activity"/>
    <property type="evidence" value="ECO:0007669"/>
    <property type="project" value="TreeGrafter"/>
</dbReference>
<dbReference type="OrthoDB" id="16747at2759"/>
<dbReference type="SUPFAM" id="SSF89796">
    <property type="entry name" value="CoA-transferase family III (CaiB/BaiF)"/>
    <property type="match status" value="1"/>
</dbReference>
<reference evidence="4 5" key="2">
    <citation type="submission" date="2019-01" db="EMBL/GenBank/DDBJ databases">
        <title>A chromosome length genome reference of the Java medaka (oryzias javanicus).</title>
        <authorList>
            <person name="Herpin A."/>
            <person name="Takehana Y."/>
            <person name="Naruse K."/>
            <person name="Ansai S."/>
            <person name="Kawaguchi M."/>
        </authorList>
    </citation>
    <scope>NUCLEOTIDE SEQUENCE [LARGE SCALE GENOMIC DNA]</scope>
    <source>
        <strain evidence="4">RS831</strain>
        <tissue evidence="4">Whole body</tissue>
    </source>
</reference>
<feature type="compositionally biased region" description="Basic and acidic residues" evidence="3">
    <location>
        <begin position="314"/>
        <end position="331"/>
    </location>
</feature>
<dbReference type="EMBL" id="CM012448">
    <property type="protein sequence ID" value="RVE65933.1"/>
    <property type="molecule type" value="Genomic_DNA"/>
</dbReference>
<evidence type="ECO:0000256" key="1">
    <source>
        <dbReference type="ARBA" id="ARBA00008383"/>
    </source>
</evidence>
<dbReference type="GO" id="GO:0008206">
    <property type="term" value="P:bile acid metabolic process"/>
    <property type="evidence" value="ECO:0007669"/>
    <property type="project" value="TreeGrafter"/>
</dbReference>
<sequence>MSFPIELRPLVMALAGVRVIELAGLAPAPFCGMILADFGAKVIRVDRTKTPASLDTLARGKQSVAINLKTPEGISLLKNLCVQSDVVLEPYRKGVMEKLGLGPLELLKQNPRLIYARLTGYGQNGCFASAAGHDINYVAMSGLLSRLGRSGEKPYAPLNLLADFAGGGLTCALGIVLALFERTKSGKGQIIDASMVEGAAYTGSFVWKSHSIGLWERDRGQNMLDSGAPFYDTYRTLDGKYIAVGALEPQFYQQLLKGLELEDEELPPQMSVSDWPELRRIFTERFASKTQAEWSRIFDKIDACTTPVLSFDEVSSHPHNQERGSFMKDSEGAECPRPAPVLSRTPAKPSYTSNPSVGEHTVEVLEEYNFTSAEINKLLAAGVIECNATKAKL</sequence>
<feature type="region of interest" description="Disordered" evidence="3">
    <location>
        <begin position="314"/>
        <end position="356"/>
    </location>
</feature>